<organism evidence="1 2">
    <name type="scientific">Pseudomonas tremae</name>
    <dbReference type="NCBI Taxonomy" id="200454"/>
    <lineage>
        <taxon>Bacteria</taxon>
        <taxon>Pseudomonadati</taxon>
        <taxon>Pseudomonadota</taxon>
        <taxon>Gammaproteobacteria</taxon>
        <taxon>Pseudomonadales</taxon>
        <taxon>Pseudomonadaceae</taxon>
        <taxon>Pseudomonas</taxon>
    </lineage>
</organism>
<sequence length="49" mass="5806">MDHPRWTQARERRLPSGLFSPNLRDTKMFNGYEDEVGALYAGMDLRKDY</sequence>
<evidence type="ECO:0000313" key="2">
    <source>
        <dbReference type="Proteomes" id="UP000050523"/>
    </source>
</evidence>
<protein>
    <submittedName>
        <fullName evidence="1">Acetyltransferase</fullName>
    </submittedName>
</protein>
<dbReference type="SUPFAM" id="SSF56524">
    <property type="entry name" value="Oxidoreductase molybdopterin-binding domain"/>
    <property type="match status" value="1"/>
</dbReference>
<accession>A0AA40P5V1</accession>
<reference evidence="1 2" key="1">
    <citation type="submission" date="2015-09" db="EMBL/GenBank/DDBJ databases">
        <title>Genome announcement of multiple Pseudomonas syringae strains.</title>
        <authorList>
            <person name="Thakur S."/>
            <person name="Wang P.W."/>
            <person name="Gong Y."/>
            <person name="Weir B.S."/>
            <person name="Guttman D.S."/>
        </authorList>
    </citation>
    <scope>NUCLEOTIDE SEQUENCE [LARGE SCALE GENOMIC DNA]</scope>
    <source>
        <strain evidence="1 2">ICMP9151</strain>
    </source>
</reference>
<name>A0AA40P5V1_9PSED</name>
<evidence type="ECO:0000313" key="1">
    <source>
        <dbReference type="EMBL" id="KPZ03791.1"/>
    </source>
</evidence>
<dbReference type="EMBL" id="LJRO01000128">
    <property type="protein sequence ID" value="KPZ03791.1"/>
    <property type="molecule type" value="Genomic_DNA"/>
</dbReference>
<proteinExistence type="predicted"/>
<gene>
    <name evidence="1" type="ORF">ALO43_200373</name>
</gene>
<dbReference type="Proteomes" id="UP000050523">
    <property type="component" value="Unassembled WGS sequence"/>
</dbReference>
<comment type="caution">
    <text evidence="1">The sequence shown here is derived from an EMBL/GenBank/DDBJ whole genome shotgun (WGS) entry which is preliminary data.</text>
</comment>
<dbReference type="AlphaFoldDB" id="A0AA40P5V1"/>
<dbReference type="InterPro" id="IPR036374">
    <property type="entry name" value="OxRdtase_Mopterin-bd_sf"/>
</dbReference>